<evidence type="ECO:0000313" key="2">
    <source>
        <dbReference type="Proteomes" id="UP000766486"/>
    </source>
</evidence>
<name>A0ABY6U0N0_BIOOC</name>
<organism evidence="1 2">
    <name type="scientific">Bionectria ochroleuca</name>
    <name type="common">Gliocladium roseum</name>
    <dbReference type="NCBI Taxonomy" id="29856"/>
    <lineage>
        <taxon>Eukaryota</taxon>
        <taxon>Fungi</taxon>
        <taxon>Dikarya</taxon>
        <taxon>Ascomycota</taxon>
        <taxon>Pezizomycotina</taxon>
        <taxon>Sordariomycetes</taxon>
        <taxon>Hypocreomycetidae</taxon>
        <taxon>Hypocreales</taxon>
        <taxon>Bionectriaceae</taxon>
        <taxon>Clonostachys</taxon>
    </lineage>
</organism>
<dbReference type="EMBL" id="CABFNS010000720">
    <property type="protein sequence ID" value="VUC24523.1"/>
    <property type="molecule type" value="Genomic_DNA"/>
</dbReference>
<reference evidence="1 2" key="1">
    <citation type="submission" date="2019-06" db="EMBL/GenBank/DDBJ databases">
        <authorList>
            <person name="Broberg M."/>
        </authorList>
    </citation>
    <scope>NUCLEOTIDE SEQUENCE [LARGE SCALE GENOMIC DNA]</scope>
</reference>
<sequence length="64" mass="7437">MERRGEESQATRDTVETYVEIIVVPRSIHAEIRTIRMRSFNCVQLAELSAPENTRVEWGIFAED</sequence>
<gene>
    <name evidence="1" type="ORF">CLO192961_LOCUS143180</name>
</gene>
<proteinExistence type="predicted"/>
<keyword evidence="2" id="KW-1185">Reference proteome</keyword>
<evidence type="ECO:0000313" key="1">
    <source>
        <dbReference type="EMBL" id="VUC24523.1"/>
    </source>
</evidence>
<accession>A0ABY6U0N0</accession>
<dbReference type="Proteomes" id="UP000766486">
    <property type="component" value="Unassembled WGS sequence"/>
</dbReference>
<protein>
    <submittedName>
        <fullName evidence="1">Uncharacterized protein</fullName>
    </submittedName>
</protein>
<comment type="caution">
    <text evidence="1">The sequence shown here is derived from an EMBL/GenBank/DDBJ whole genome shotgun (WGS) entry which is preliminary data.</text>
</comment>